<dbReference type="EMBL" id="CABR01000031">
    <property type="protein sequence ID" value="CBI09417.1"/>
    <property type="molecule type" value="Genomic_DNA"/>
</dbReference>
<evidence type="ECO:0000313" key="1">
    <source>
        <dbReference type="EMBL" id="CBI09417.1"/>
    </source>
</evidence>
<dbReference type="AlphaFoldDB" id="E6QQ96"/>
<sequence length="41" mass="4652">MTSSQFALPLLGEDFHGFYRFAGLLELIRKSIQSGDIEVQH</sequence>
<name>E6QQ96_9ZZZZ</name>
<gene>
    <name evidence="1" type="ORF">CARN7_0145</name>
</gene>
<comment type="caution">
    <text evidence="1">The sequence shown here is derived from an EMBL/GenBank/DDBJ whole genome shotgun (WGS) entry which is preliminary data.</text>
</comment>
<protein>
    <submittedName>
        <fullName evidence="1">Uncharacterized protein</fullName>
    </submittedName>
</protein>
<accession>E6QQ96</accession>
<organism evidence="1">
    <name type="scientific">mine drainage metagenome</name>
    <dbReference type="NCBI Taxonomy" id="410659"/>
    <lineage>
        <taxon>unclassified sequences</taxon>
        <taxon>metagenomes</taxon>
        <taxon>ecological metagenomes</taxon>
    </lineage>
</organism>
<proteinExistence type="predicted"/>
<reference evidence="1" key="1">
    <citation type="submission" date="2009-10" db="EMBL/GenBank/DDBJ databases">
        <title>Diversity of trophic interactions inside an arsenic-rich microbial ecosystem.</title>
        <authorList>
            <person name="Bertin P.N."/>
            <person name="Heinrich-Salmeron A."/>
            <person name="Pelletier E."/>
            <person name="Goulhen-Chollet F."/>
            <person name="Arsene-Ploetze F."/>
            <person name="Gallien S."/>
            <person name="Calteau A."/>
            <person name="Vallenet D."/>
            <person name="Casiot C."/>
            <person name="Chane-Woon-Ming B."/>
            <person name="Giloteaux L."/>
            <person name="Barakat M."/>
            <person name="Bonnefoy V."/>
            <person name="Bruneel O."/>
            <person name="Chandler M."/>
            <person name="Cleiss J."/>
            <person name="Duran R."/>
            <person name="Elbaz-Poulichet F."/>
            <person name="Fonknechten N."/>
            <person name="Lauga B."/>
            <person name="Mornico D."/>
            <person name="Ortet P."/>
            <person name="Schaeffer C."/>
            <person name="Siguier P."/>
            <person name="Alexander Thil Smith A."/>
            <person name="Van Dorsselaer A."/>
            <person name="Weissenbach J."/>
            <person name="Medigue C."/>
            <person name="Le Paslier D."/>
        </authorList>
    </citation>
    <scope>NUCLEOTIDE SEQUENCE</scope>
</reference>